<dbReference type="PANTHER" id="PTHR30221">
    <property type="entry name" value="SMALL-CONDUCTANCE MECHANOSENSITIVE CHANNEL"/>
    <property type="match status" value="1"/>
</dbReference>
<feature type="domain" description="Mechanosensitive ion channel MscS C-terminal" evidence="9">
    <location>
        <begin position="185"/>
        <end position="270"/>
    </location>
</feature>
<feature type="transmembrane region" description="Helical" evidence="7">
    <location>
        <begin position="20"/>
        <end position="41"/>
    </location>
</feature>
<evidence type="ECO:0000259" key="8">
    <source>
        <dbReference type="Pfam" id="PF00924"/>
    </source>
</evidence>
<dbReference type="Proteomes" id="UP001597013">
    <property type="component" value="Unassembled WGS sequence"/>
</dbReference>
<evidence type="ECO:0000256" key="5">
    <source>
        <dbReference type="ARBA" id="ARBA00022989"/>
    </source>
</evidence>
<gene>
    <name evidence="10" type="ORF">ACFQ1Q_02820</name>
</gene>
<comment type="similarity">
    <text evidence="2">Belongs to the MscS (TC 1.A.23) family.</text>
</comment>
<evidence type="ECO:0000313" key="11">
    <source>
        <dbReference type="Proteomes" id="UP001597013"/>
    </source>
</evidence>
<dbReference type="PANTHER" id="PTHR30221:SF1">
    <property type="entry name" value="SMALL-CONDUCTANCE MECHANOSENSITIVE CHANNEL"/>
    <property type="match status" value="1"/>
</dbReference>
<keyword evidence="5 7" id="KW-1133">Transmembrane helix</keyword>
<organism evidence="10 11">
    <name type="scientific">Winogradskyella litorisediminis</name>
    <dbReference type="NCBI Taxonomy" id="1156618"/>
    <lineage>
        <taxon>Bacteria</taxon>
        <taxon>Pseudomonadati</taxon>
        <taxon>Bacteroidota</taxon>
        <taxon>Flavobacteriia</taxon>
        <taxon>Flavobacteriales</taxon>
        <taxon>Flavobacteriaceae</taxon>
        <taxon>Winogradskyella</taxon>
    </lineage>
</organism>
<evidence type="ECO:0000313" key="10">
    <source>
        <dbReference type="EMBL" id="MFD1062166.1"/>
    </source>
</evidence>
<dbReference type="Pfam" id="PF05552">
    <property type="entry name" value="MS_channel_1st_1"/>
    <property type="match status" value="1"/>
</dbReference>
<name>A0ABW3N6G7_9FLAO</name>
<keyword evidence="6 7" id="KW-0472">Membrane</keyword>
<proteinExistence type="inferred from homology"/>
<dbReference type="Gene3D" id="1.10.287.1260">
    <property type="match status" value="1"/>
</dbReference>
<dbReference type="InterPro" id="IPR011014">
    <property type="entry name" value="MscS_channel_TM-2"/>
</dbReference>
<dbReference type="Gene3D" id="2.30.30.60">
    <property type="match status" value="1"/>
</dbReference>
<sequence>MDSLNALEKISDKLQGWLDAIIKNLPNFGVALLVLIIAYIVSRYVFKFSFKIAQKKISQRSISLLVARFMAVLVVLLGLFLALGALNLGKTLTGLLTGAGISGLVIGLALQGTLSNTISGIVLAFRKNIRIGDWIETNSFAGEVMDINLNYFVMKEADNNYVVIPNKDILESPFKNYSLTTKMRITIECGVAYDSDLERVEEVTVSTIRKFFNQKNIGEEVEFYYTEFGASSINFMCRFWIDAERSLEKLQSKSKAIKEIKRVFDAEGFNIPFPIRTLQFDNKLSVENHSEDNNS</sequence>
<dbReference type="EMBL" id="JBHTJL010000009">
    <property type="protein sequence ID" value="MFD1062166.1"/>
    <property type="molecule type" value="Genomic_DNA"/>
</dbReference>
<comment type="subcellular location">
    <subcellularLocation>
        <location evidence="1">Cell membrane</location>
        <topology evidence="1">Multi-pass membrane protein</topology>
    </subcellularLocation>
</comment>
<dbReference type="Gene3D" id="3.30.70.100">
    <property type="match status" value="1"/>
</dbReference>
<comment type="caution">
    <text evidence="10">The sequence shown here is derived from an EMBL/GenBank/DDBJ whole genome shotgun (WGS) entry which is preliminary data.</text>
</comment>
<dbReference type="Pfam" id="PF21082">
    <property type="entry name" value="MS_channel_3rd"/>
    <property type="match status" value="1"/>
</dbReference>
<keyword evidence="11" id="KW-1185">Reference proteome</keyword>
<dbReference type="SUPFAM" id="SSF50182">
    <property type="entry name" value="Sm-like ribonucleoproteins"/>
    <property type="match status" value="1"/>
</dbReference>
<dbReference type="InterPro" id="IPR011066">
    <property type="entry name" value="MscS_channel_C_sf"/>
</dbReference>
<dbReference type="SUPFAM" id="SSF82689">
    <property type="entry name" value="Mechanosensitive channel protein MscS (YggB), C-terminal domain"/>
    <property type="match status" value="1"/>
</dbReference>
<protein>
    <submittedName>
        <fullName evidence="10">Mechanosensitive ion channel family protein</fullName>
    </submittedName>
</protein>
<dbReference type="SUPFAM" id="SSF82861">
    <property type="entry name" value="Mechanosensitive channel protein MscS (YggB), transmembrane region"/>
    <property type="match status" value="1"/>
</dbReference>
<evidence type="ECO:0000256" key="3">
    <source>
        <dbReference type="ARBA" id="ARBA00022475"/>
    </source>
</evidence>
<dbReference type="InterPro" id="IPR049278">
    <property type="entry name" value="MS_channel_C"/>
</dbReference>
<dbReference type="InterPro" id="IPR006685">
    <property type="entry name" value="MscS_channel_2nd"/>
</dbReference>
<feature type="transmembrane region" description="Helical" evidence="7">
    <location>
        <begin position="98"/>
        <end position="125"/>
    </location>
</feature>
<feature type="domain" description="Mechanosensitive ion channel MscS" evidence="8">
    <location>
        <begin position="113"/>
        <end position="178"/>
    </location>
</feature>
<dbReference type="InterPro" id="IPR008910">
    <property type="entry name" value="MSC_TM_helix"/>
</dbReference>
<keyword evidence="4 7" id="KW-0812">Transmembrane</keyword>
<dbReference type="InterPro" id="IPR010920">
    <property type="entry name" value="LSM_dom_sf"/>
</dbReference>
<dbReference type="InterPro" id="IPR023408">
    <property type="entry name" value="MscS_beta-dom_sf"/>
</dbReference>
<evidence type="ECO:0000256" key="7">
    <source>
        <dbReference type="SAM" id="Phobius"/>
    </source>
</evidence>
<keyword evidence="3" id="KW-1003">Cell membrane</keyword>
<evidence type="ECO:0000256" key="6">
    <source>
        <dbReference type="ARBA" id="ARBA00023136"/>
    </source>
</evidence>
<feature type="transmembrane region" description="Helical" evidence="7">
    <location>
        <begin position="62"/>
        <end position="86"/>
    </location>
</feature>
<reference evidence="11" key="1">
    <citation type="journal article" date="2019" name="Int. J. Syst. Evol. Microbiol.">
        <title>The Global Catalogue of Microorganisms (GCM) 10K type strain sequencing project: providing services to taxonomists for standard genome sequencing and annotation.</title>
        <authorList>
            <consortium name="The Broad Institute Genomics Platform"/>
            <consortium name="The Broad Institute Genome Sequencing Center for Infectious Disease"/>
            <person name="Wu L."/>
            <person name="Ma J."/>
        </authorList>
    </citation>
    <scope>NUCLEOTIDE SEQUENCE [LARGE SCALE GENOMIC DNA]</scope>
    <source>
        <strain evidence="11">CCUG 62215</strain>
    </source>
</reference>
<evidence type="ECO:0000256" key="4">
    <source>
        <dbReference type="ARBA" id="ARBA00022692"/>
    </source>
</evidence>
<dbReference type="InterPro" id="IPR045275">
    <property type="entry name" value="MscS_archaea/bacteria_type"/>
</dbReference>
<dbReference type="RefSeq" id="WP_386127773.1">
    <property type="nucleotide sequence ID" value="NZ_JBHTJL010000009.1"/>
</dbReference>
<dbReference type="Pfam" id="PF00924">
    <property type="entry name" value="MS_channel_2nd"/>
    <property type="match status" value="1"/>
</dbReference>
<evidence type="ECO:0000256" key="2">
    <source>
        <dbReference type="ARBA" id="ARBA00008017"/>
    </source>
</evidence>
<accession>A0ABW3N6G7</accession>
<evidence type="ECO:0000256" key="1">
    <source>
        <dbReference type="ARBA" id="ARBA00004651"/>
    </source>
</evidence>
<evidence type="ECO:0000259" key="9">
    <source>
        <dbReference type="Pfam" id="PF21082"/>
    </source>
</evidence>